<dbReference type="EMBL" id="ABJB010264293">
    <property type="status" value="NOT_ANNOTATED_CDS"/>
    <property type="molecule type" value="Genomic_DNA"/>
</dbReference>
<reference evidence="2" key="2">
    <citation type="submission" date="2020-05" db="UniProtKB">
        <authorList>
            <consortium name="EnsemblMetazoa"/>
        </authorList>
    </citation>
    <scope>IDENTIFICATION</scope>
    <source>
        <strain evidence="2">wikel</strain>
    </source>
</reference>
<evidence type="ECO:0000313" key="3">
    <source>
        <dbReference type="Proteomes" id="UP000001555"/>
    </source>
</evidence>
<evidence type="ECO:0000313" key="1">
    <source>
        <dbReference type="EMBL" id="EEC09777.1"/>
    </source>
</evidence>
<dbReference type="VEuPathDB" id="VectorBase:ISCI007903"/>
<accession>B7PT55</accession>
<dbReference type="VEuPathDB" id="VectorBase:ISCW007903"/>
<dbReference type="AlphaFoldDB" id="B7PT55"/>
<dbReference type="EnsemblMetazoa" id="ISCW007903-RA">
    <property type="protein sequence ID" value="ISCW007903-PA"/>
    <property type="gene ID" value="ISCW007903"/>
</dbReference>
<dbReference type="HOGENOM" id="CLU_2075742_0_0_1"/>
<proteinExistence type="predicted"/>
<dbReference type="PaxDb" id="6945-B7PT55"/>
<dbReference type="InParanoid" id="B7PT55"/>
<keyword evidence="3" id="KW-1185">Reference proteome</keyword>
<dbReference type="EMBL" id="DS783808">
    <property type="protein sequence ID" value="EEC09777.1"/>
    <property type="molecule type" value="Genomic_DNA"/>
</dbReference>
<reference evidence="1 3" key="1">
    <citation type="submission" date="2008-03" db="EMBL/GenBank/DDBJ databases">
        <title>Annotation of Ixodes scapularis.</title>
        <authorList>
            <consortium name="Ixodes scapularis Genome Project Consortium"/>
            <person name="Caler E."/>
            <person name="Hannick L.I."/>
            <person name="Bidwell S."/>
            <person name="Joardar V."/>
            <person name="Thiagarajan M."/>
            <person name="Amedeo P."/>
            <person name="Galinsky K.J."/>
            <person name="Schobel S."/>
            <person name="Inman J."/>
            <person name="Hostetler J."/>
            <person name="Miller J."/>
            <person name="Hammond M."/>
            <person name="Megy K."/>
            <person name="Lawson D."/>
            <person name="Kodira C."/>
            <person name="Sutton G."/>
            <person name="Meyer J."/>
            <person name="Hill C.A."/>
            <person name="Birren B."/>
            <person name="Nene V."/>
            <person name="Collins F."/>
            <person name="Alarcon-Chaidez F."/>
            <person name="Wikel S."/>
            <person name="Strausberg R."/>
        </authorList>
    </citation>
    <scope>NUCLEOTIDE SEQUENCE [LARGE SCALE GENOMIC DNA]</scope>
    <source>
        <strain evidence="3">Wikel</strain>
        <strain evidence="1">Wikel colony</strain>
    </source>
</reference>
<sequence length="118" mass="12937">MNSVKCRRKVSVNGGCIGFFVRVSLNCAHDAFAPLEFGSSTKGALFVGLAQSSAVLFDVGRTRLASFGGRPIFVQKSFVANVCRELRGSQTWPRKVGKFLYNLDERQNGGKFVSEELL</sequence>
<dbReference type="Proteomes" id="UP000001555">
    <property type="component" value="Unassembled WGS sequence"/>
</dbReference>
<evidence type="ECO:0000313" key="2">
    <source>
        <dbReference type="EnsemblMetazoa" id="ISCW007903-PA"/>
    </source>
</evidence>
<gene>
    <name evidence="1" type="ORF">IscW_ISCW007903</name>
</gene>
<organism>
    <name type="scientific">Ixodes scapularis</name>
    <name type="common">Black-legged tick</name>
    <name type="synonym">Deer tick</name>
    <dbReference type="NCBI Taxonomy" id="6945"/>
    <lineage>
        <taxon>Eukaryota</taxon>
        <taxon>Metazoa</taxon>
        <taxon>Ecdysozoa</taxon>
        <taxon>Arthropoda</taxon>
        <taxon>Chelicerata</taxon>
        <taxon>Arachnida</taxon>
        <taxon>Acari</taxon>
        <taxon>Parasitiformes</taxon>
        <taxon>Ixodida</taxon>
        <taxon>Ixodoidea</taxon>
        <taxon>Ixodidae</taxon>
        <taxon>Ixodinae</taxon>
        <taxon>Ixodes</taxon>
    </lineage>
</organism>
<name>B7PT55_IXOSC</name>
<protein>
    <submittedName>
        <fullName evidence="1 2">Uncharacterized protein</fullName>
    </submittedName>
</protein>